<dbReference type="InterPro" id="IPR024932">
    <property type="entry name" value="ApbE"/>
</dbReference>
<dbReference type="FunFam" id="3.10.520.10:FF:000001">
    <property type="entry name" value="FAD:protein FMN transferase"/>
    <property type="match status" value="1"/>
</dbReference>
<dbReference type="EC" id="2.7.1.180" evidence="2 18"/>
<comment type="subcellular location">
    <subcellularLocation>
        <location evidence="17">Cell inner membrane</location>
        <topology evidence="17">Lipid-anchor</topology>
        <orientation evidence="17">Periplasmic side</orientation>
    </subcellularLocation>
</comment>
<reference evidence="21" key="1">
    <citation type="submission" date="2017-04" db="EMBL/GenBank/DDBJ databases">
        <authorList>
            <person name="Varghese N."/>
            <person name="Submissions S."/>
        </authorList>
    </citation>
    <scope>NUCLEOTIDE SEQUENCE [LARGE SCALE GENOMIC DNA]</scope>
    <source>
        <strain evidence="21">RKEM611</strain>
    </source>
</reference>
<evidence type="ECO:0000256" key="15">
    <source>
        <dbReference type="ARBA" id="ARBA00031306"/>
    </source>
</evidence>
<evidence type="ECO:0000256" key="8">
    <source>
        <dbReference type="ARBA" id="ARBA00022723"/>
    </source>
</evidence>
<evidence type="ECO:0000256" key="17">
    <source>
        <dbReference type="ARBA" id="ARBA00060485"/>
    </source>
</evidence>
<dbReference type="OrthoDB" id="9778595at2"/>
<evidence type="ECO:0000256" key="6">
    <source>
        <dbReference type="ARBA" id="ARBA00022630"/>
    </source>
</evidence>
<evidence type="ECO:0000256" key="14">
    <source>
        <dbReference type="ARBA" id="ARBA00023288"/>
    </source>
</evidence>
<evidence type="ECO:0000256" key="11">
    <source>
        <dbReference type="ARBA" id="ARBA00022842"/>
    </source>
</evidence>
<keyword evidence="9" id="KW-0732">Signal</keyword>
<evidence type="ECO:0000256" key="5">
    <source>
        <dbReference type="ARBA" id="ARBA00022519"/>
    </source>
</evidence>
<dbReference type="SUPFAM" id="SSF143631">
    <property type="entry name" value="ApbE-like"/>
    <property type="match status" value="1"/>
</dbReference>
<evidence type="ECO:0000256" key="7">
    <source>
        <dbReference type="ARBA" id="ARBA00022679"/>
    </source>
</evidence>
<sequence>MHPFPVSEARLARLILCLVIGLSASLSFAETVLHYQGRTMGTTYNVKFTEYRPIDFQVKIDELLKEVNRQMSTYITSSEISAFNQGELERVYPIAKEFAYVVALSQEIFRRTEGAFDPTVGRLVNLWGFGPEGQPEKVPSDVDLERIRSQIGLDKIVLSEQGLSKTSDQVYLDLSAIAKGYGVDLLAEYLEKQGIGHYMVEIGGEVRTKGMKSPGHPWKIGIEMPSSGNRQLLKVVKLENKSLATSGDYRNYFETNGQRFSHLIDPRSGKPITHKLASVSVLADSCAEADSLATAFMVLGPDEAMRIAKRDQVGALMIVRDGNGFKTMVSPGFEPYLLN</sequence>
<feature type="binding site" evidence="19">
    <location>
        <position position="290"/>
    </location>
    <ligand>
        <name>Mg(2+)</name>
        <dbReference type="ChEBI" id="CHEBI:18420"/>
    </ligand>
</feature>
<evidence type="ECO:0000256" key="4">
    <source>
        <dbReference type="ARBA" id="ARBA00022475"/>
    </source>
</evidence>
<accession>A0A1Y6BHM1</accession>
<comment type="cofactor">
    <cofactor evidence="19">
        <name>Mg(2+)</name>
        <dbReference type="ChEBI" id="CHEBI:18420"/>
    </cofactor>
    <cofactor evidence="19">
        <name>Mn(2+)</name>
        <dbReference type="ChEBI" id="CHEBI:29035"/>
    </cofactor>
    <text evidence="19">Magnesium. Can also use manganese.</text>
</comment>
<comment type="catalytic activity">
    <reaction evidence="16 18">
        <text>L-threonyl-[protein] + FAD = FMN-L-threonyl-[protein] + AMP + H(+)</text>
        <dbReference type="Rhea" id="RHEA:36847"/>
        <dbReference type="Rhea" id="RHEA-COMP:11060"/>
        <dbReference type="Rhea" id="RHEA-COMP:11061"/>
        <dbReference type="ChEBI" id="CHEBI:15378"/>
        <dbReference type="ChEBI" id="CHEBI:30013"/>
        <dbReference type="ChEBI" id="CHEBI:57692"/>
        <dbReference type="ChEBI" id="CHEBI:74257"/>
        <dbReference type="ChEBI" id="CHEBI:456215"/>
        <dbReference type="EC" id="2.7.1.180"/>
    </reaction>
</comment>
<dbReference type="PANTHER" id="PTHR30040">
    <property type="entry name" value="THIAMINE BIOSYNTHESIS LIPOPROTEIN APBE"/>
    <property type="match status" value="1"/>
</dbReference>
<dbReference type="GO" id="GO:0005886">
    <property type="term" value="C:plasma membrane"/>
    <property type="evidence" value="ECO:0007669"/>
    <property type="project" value="UniProtKB-SubCell"/>
</dbReference>
<dbReference type="InterPro" id="IPR003374">
    <property type="entry name" value="ApbE-like_sf"/>
</dbReference>
<keyword evidence="5" id="KW-0997">Cell inner membrane</keyword>
<evidence type="ECO:0000256" key="1">
    <source>
        <dbReference type="ARBA" id="ARBA00008282"/>
    </source>
</evidence>
<comment type="similarity">
    <text evidence="1 18">Belongs to the ApbE family.</text>
</comment>
<keyword evidence="12" id="KW-0472">Membrane</keyword>
<evidence type="ECO:0000256" key="12">
    <source>
        <dbReference type="ARBA" id="ARBA00023136"/>
    </source>
</evidence>
<keyword evidence="7 18" id="KW-0808">Transferase</keyword>
<evidence type="ECO:0000256" key="10">
    <source>
        <dbReference type="ARBA" id="ARBA00022827"/>
    </source>
</evidence>
<dbReference type="PIRSF" id="PIRSF006268">
    <property type="entry name" value="ApbE"/>
    <property type="match status" value="1"/>
</dbReference>
<evidence type="ECO:0000256" key="13">
    <source>
        <dbReference type="ARBA" id="ARBA00023139"/>
    </source>
</evidence>
<keyword evidence="13" id="KW-0564">Palmitate</keyword>
<organism evidence="20 21">
    <name type="scientific">Pseudobacteriovorax antillogorgiicola</name>
    <dbReference type="NCBI Taxonomy" id="1513793"/>
    <lineage>
        <taxon>Bacteria</taxon>
        <taxon>Pseudomonadati</taxon>
        <taxon>Bdellovibrionota</taxon>
        <taxon>Oligoflexia</taxon>
        <taxon>Oligoflexales</taxon>
        <taxon>Pseudobacteriovoracaceae</taxon>
        <taxon>Pseudobacteriovorax</taxon>
    </lineage>
</organism>
<keyword evidence="21" id="KW-1185">Reference proteome</keyword>
<evidence type="ECO:0000256" key="19">
    <source>
        <dbReference type="PIRSR" id="PIRSR006268-2"/>
    </source>
</evidence>
<name>A0A1Y6BHM1_9BACT</name>
<evidence type="ECO:0000313" key="20">
    <source>
        <dbReference type="EMBL" id="SMF11628.1"/>
    </source>
</evidence>
<evidence type="ECO:0000256" key="9">
    <source>
        <dbReference type="ARBA" id="ARBA00022729"/>
    </source>
</evidence>
<dbReference type="AlphaFoldDB" id="A0A1Y6BHM1"/>
<feature type="binding site" evidence="19">
    <location>
        <position position="294"/>
    </location>
    <ligand>
        <name>Mg(2+)</name>
        <dbReference type="ChEBI" id="CHEBI:18420"/>
    </ligand>
</feature>
<protein>
    <recommendedName>
        <fullName evidence="3 18">FAD:protein FMN transferase</fullName>
        <ecNumber evidence="2 18">2.7.1.180</ecNumber>
    </recommendedName>
    <alternativeName>
        <fullName evidence="15 18">Flavin transferase</fullName>
    </alternativeName>
</protein>
<keyword evidence="4" id="KW-1003">Cell membrane</keyword>
<keyword evidence="14 20" id="KW-0449">Lipoprotein</keyword>
<keyword evidence="11 18" id="KW-0460">Magnesium</keyword>
<dbReference type="EMBL" id="FWZT01000005">
    <property type="protein sequence ID" value="SMF11628.1"/>
    <property type="molecule type" value="Genomic_DNA"/>
</dbReference>
<dbReference type="GO" id="GO:0016740">
    <property type="term" value="F:transferase activity"/>
    <property type="evidence" value="ECO:0007669"/>
    <property type="project" value="UniProtKB-UniRule"/>
</dbReference>
<dbReference type="Gene3D" id="3.10.520.10">
    <property type="entry name" value="ApbE-like domains"/>
    <property type="match status" value="1"/>
</dbReference>
<keyword evidence="6 18" id="KW-0285">Flavoprotein</keyword>
<dbReference type="GO" id="GO:0046872">
    <property type="term" value="F:metal ion binding"/>
    <property type="evidence" value="ECO:0007669"/>
    <property type="project" value="UniProtKB-UniRule"/>
</dbReference>
<dbReference type="RefSeq" id="WP_132317489.1">
    <property type="nucleotide sequence ID" value="NZ_FWZT01000005.1"/>
</dbReference>
<keyword evidence="8 18" id="KW-0479">Metal-binding</keyword>
<dbReference type="Pfam" id="PF02424">
    <property type="entry name" value="ApbE"/>
    <property type="match status" value="1"/>
</dbReference>
<evidence type="ECO:0000256" key="16">
    <source>
        <dbReference type="ARBA" id="ARBA00048540"/>
    </source>
</evidence>
<proteinExistence type="inferred from homology"/>
<evidence type="ECO:0000256" key="18">
    <source>
        <dbReference type="PIRNR" id="PIRNR006268"/>
    </source>
</evidence>
<evidence type="ECO:0000313" key="21">
    <source>
        <dbReference type="Proteomes" id="UP000192907"/>
    </source>
</evidence>
<evidence type="ECO:0000256" key="3">
    <source>
        <dbReference type="ARBA" id="ARBA00016337"/>
    </source>
</evidence>
<feature type="binding site" evidence="19">
    <location>
        <position position="176"/>
    </location>
    <ligand>
        <name>Mg(2+)</name>
        <dbReference type="ChEBI" id="CHEBI:18420"/>
    </ligand>
</feature>
<gene>
    <name evidence="20" type="ORF">SAMN06296036_105104</name>
</gene>
<dbReference type="PANTHER" id="PTHR30040:SF2">
    <property type="entry name" value="FAD:PROTEIN FMN TRANSFERASE"/>
    <property type="match status" value="1"/>
</dbReference>
<evidence type="ECO:0000256" key="2">
    <source>
        <dbReference type="ARBA" id="ARBA00011955"/>
    </source>
</evidence>
<keyword evidence="10 18" id="KW-0274">FAD</keyword>
<dbReference type="STRING" id="1513793.SAMN06296036_105104"/>
<dbReference type="Proteomes" id="UP000192907">
    <property type="component" value="Unassembled WGS sequence"/>
</dbReference>